<evidence type="ECO:0000313" key="8">
    <source>
        <dbReference type="EMBL" id="RAY12821.1"/>
    </source>
</evidence>
<proteinExistence type="predicted"/>
<evidence type="ECO:0000256" key="1">
    <source>
        <dbReference type="ARBA" id="ARBA00004651"/>
    </source>
</evidence>
<feature type="transmembrane region" description="Helical" evidence="6">
    <location>
        <begin position="47"/>
        <end position="69"/>
    </location>
</feature>
<protein>
    <submittedName>
        <fullName evidence="8">MFS transporter</fullName>
    </submittedName>
</protein>
<dbReference type="GO" id="GO:0022857">
    <property type="term" value="F:transmembrane transporter activity"/>
    <property type="evidence" value="ECO:0007669"/>
    <property type="project" value="InterPro"/>
</dbReference>
<feature type="transmembrane region" description="Helical" evidence="6">
    <location>
        <begin position="15"/>
        <end position="38"/>
    </location>
</feature>
<comment type="subcellular location">
    <subcellularLocation>
        <location evidence="1">Cell membrane</location>
        <topology evidence="1">Multi-pass membrane protein</topology>
    </subcellularLocation>
</comment>
<dbReference type="OrthoDB" id="3460055at2"/>
<dbReference type="AlphaFoldDB" id="A0A365H169"/>
<keyword evidence="5 6" id="KW-0472">Membrane</keyword>
<keyword evidence="4 6" id="KW-1133">Transmembrane helix</keyword>
<evidence type="ECO:0000256" key="6">
    <source>
        <dbReference type="SAM" id="Phobius"/>
    </source>
</evidence>
<feature type="transmembrane region" description="Helical" evidence="6">
    <location>
        <begin position="341"/>
        <end position="363"/>
    </location>
</feature>
<reference evidence="8 9" key="1">
    <citation type="submission" date="2018-06" db="EMBL/GenBank/DDBJ databases">
        <title>Actinomadura craniellae sp. nov. isolated from marine sponge Craniella sp.</title>
        <authorList>
            <person name="Li L."/>
            <person name="Xu Q.H."/>
            <person name="Lin H.W."/>
            <person name="Lu Y.H."/>
        </authorList>
    </citation>
    <scope>NUCLEOTIDE SEQUENCE [LARGE SCALE GENOMIC DNA]</scope>
    <source>
        <strain evidence="8 9">LHW63021</strain>
    </source>
</reference>
<evidence type="ECO:0000313" key="9">
    <source>
        <dbReference type="Proteomes" id="UP000251891"/>
    </source>
</evidence>
<dbReference type="Pfam" id="PF07690">
    <property type="entry name" value="MFS_1"/>
    <property type="match status" value="1"/>
</dbReference>
<dbReference type="Proteomes" id="UP000251891">
    <property type="component" value="Unassembled WGS sequence"/>
</dbReference>
<dbReference type="PROSITE" id="PS50850">
    <property type="entry name" value="MFS"/>
    <property type="match status" value="1"/>
</dbReference>
<keyword evidence="2" id="KW-1003">Cell membrane</keyword>
<evidence type="ECO:0000256" key="2">
    <source>
        <dbReference type="ARBA" id="ARBA00022475"/>
    </source>
</evidence>
<dbReference type="InterPro" id="IPR020846">
    <property type="entry name" value="MFS_dom"/>
</dbReference>
<keyword evidence="3 6" id="KW-0812">Transmembrane</keyword>
<sequence>MAEPTRLLKTPNVRWYLGGLVLSLLASTALTLVAGIWVKTLTGSSSLAALATFCAWLPQLLAPAIGVAVDRVRRRALLVATNLAMVPVLAPLLLVRGPDETWMIFIVMALYGVSFTLIGAAEPALLASMLEPGQLGRVNGLRMSLQEGMKLVAPLIGAGLFGLAGGPAVAATCMLCFAAAAGLTARIRVREAGPAGARASWRSEMAAGLRHLAARPAVRSLVAGCSVVMLAFGFIEAAAYSLVADGLHRPPQFLGVVAALTGAGTIAGGLLAPRVMARLGEPRLTAAGVFVFAAGAALLSTGRLPAVVAGAVLNGAGVPWLVIGVITFIQRTTPTALLGRVLATVNALLFTPTTLGIAIGAGLVSVLSYRTLLLTITGITLCAGAYLIRTLPAPPSPTEPPS</sequence>
<dbReference type="RefSeq" id="WP_111870009.1">
    <property type="nucleotide sequence ID" value="NZ_QLYX01000011.1"/>
</dbReference>
<dbReference type="PANTHER" id="PTHR23513:SF6">
    <property type="entry name" value="MAJOR FACILITATOR SUPERFAMILY ASSOCIATED DOMAIN-CONTAINING PROTEIN"/>
    <property type="match status" value="1"/>
</dbReference>
<evidence type="ECO:0000256" key="5">
    <source>
        <dbReference type="ARBA" id="ARBA00023136"/>
    </source>
</evidence>
<feature type="transmembrane region" description="Helical" evidence="6">
    <location>
        <begin position="307"/>
        <end position="329"/>
    </location>
</feature>
<feature type="transmembrane region" description="Helical" evidence="6">
    <location>
        <begin position="102"/>
        <end position="121"/>
    </location>
</feature>
<dbReference type="Gene3D" id="1.20.1250.20">
    <property type="entry name" value="MFS general substrate transporter like domains"/>
    <property type="match status" value="1"/>
</dbReference>
<dbReference type="InterPro" id="IPR036259">
    <property type="entry name" value="MFS_trans_sf"/>
</dbReference>
<dbReference type="GO" id="GO:0005886">
    <property type="term" value="C:plasma membrane"/>
    <property type="evidence" value="ECO:0007669"/>
    <property type="project" value="UniProtKB-SubCell"/>
</dbReference>
<name>A0A365H169_9ACTN</name>
<dbReference type="EMBL" id="QLYX01000011">
    <property type="protein sequence ID" value="RAY12821.1"/>
    <property type="molecule type" value="Genomic_DNA"/>
</dbReference>
<gene>
    <name evidence="8" type="ORF">DPM19_22645</name>
</gene>
<organism evidence="8 9">
    <name type="scientific">Actinomadura craniellae</name>
    <dbReference type="NCBI Taxonomy" id="2231787"/>
    <lineage>
        <taxon>Bacteria</taxon>
        <taxon>Bacillati</taxon>
        <taxon>Actinomycetota</taxon>
        <taxon>Actinomycetes</taxon>
        <taxon>Streptosporangiales</taxon>
        <taxon>Thermomonosporaceae</taxon>
        <taxon>Actinomadura</taxon>
    </lineage>
</organism>
<feature type="transmembrane region" description="Helical" evidence="6">
    <location>
        <begin position="253"/>
        <end position="272"/>
    </location>
</feature>
<dbReference type="InterPro" id="IPR011701">
    <property type="entry name" value="MFS"/>
</dbReference>
<feature type="transmembrane region" description="Helical" evidence="6">
    <location>
        <begin position="284"/>
        <end position="301"/>
    </location>
</feature>
<dbReference type="CDD" id="cd06173">
    <property type="entry name" value="MFS_MefA_like"/>
    <property type="match status" value="1"/>
</dbReference>
<accession>A0A365H169</accession>
<comment type="caution">
    <text evidence="8">The sequence shown here is derived from an EMBL/GenBank/DDBJ whole genome shotgun (WGS) entry which is preliminary data.</text>
</comment>
<dbReference type="SUPFAM" id="SSF103473">
    <property type="entry name" value="MFS general substrate transporter"/>
    <property type="match status" value="1"/>
</dbReference>
<keyword evidence="9" id="KW-1185">Reference proteome</keyword>
<evidence type="ECO:0000259" key="7">
    <source>
        <dbReference type="PROSITE" id="PS50850"/>
    </source>
</evidence>
<feature type="domain" description="Major facilitator superfamily (MFS) profile" evidence="7">
    <location>
        <begin position="217"/>
        <end position="402"/>
    </location>
</feature>
<evidence type="ECO:0000256" key="4">
    <source>
        <dbReference type="ARBA" id="ARBA00022989"/>
    </source>
</evidence>
<feature type="transmembrane region" description="Helical" evidence="6">
    <location>
        <begin position="369"/>
        <end position="388"/>
    </location>
</feature>
<evidence type="ECO:0000256" key="3">
    <source>
        <dbReference type="ARBA" id="ARBA00022692"/>
    </source>
</evidence>
<dbReference type="PANTHER" id="PTHR23513">
    <property type="entry name" value="INTEGRAL MEMBRANE EFFLUX PROTEIN-RELATED"/>
    <property type="match status" value="1"/>
</dbReference>
<feature type="transmembrane region" description="Helical" evidence="6">
    <location>
        <begin position="75"/>
        <end position="95"/>
    </location>
</feature>
<feature type="transmembrane region" description="Helical" evidence="6">
    <location>
        <begin position="151"/>
        <end position="180"/>
    </location>
</feature>
<feature type="transmembrane region" description="Helical" evidence="6">
    <location>
        <begin position="220"/>
        <end position="241"/>
    </location>
</feature>